<protein>
    <submittedName>
        <fullName evidence="2">Uncharacterized protein</fullName>
    </submittedName>
</protein>
<gene>
    <name evidence="2" type="ORF">WN51_13975</name>
</gene>
<evidence type="ECO:0000313" key="2">
    <source>
        <dbReference type="EMBL" id="KOX73897.1"/>
    </source>
</evidence>
<name>A0A0M8ZZ63_9HYME</name>
<proteinExistence type="predicted"/>
<accession>A0A0M8ZZ63</accession>
<organism evidence="2 3">
    <name type="scientific">Melipona quadrifasciata</name>
    <dbReference type="NCBI Taxonomy" id="166423"/>
    <lineage>
        <taxon>Eukaryota</taxon>
        <taxon>Metazoa</taxon>
        <taxon>Ecdysozoa</taxon>
        <taxon>Arthropoda</taxon>
        <taxon>Hexapoda</taxon>
        <taxon>Insecta</taxon>
        <taxon>Pterygota</taxon>
        <taxon>Neoptera</taxon>
        <taxon>Endopterygota</taxon>
        <taxon>Hymenoptera</taxon>
        <taxon>Apocrita</taxon>
        <taxon>Aculeata</taxon>
        <taxon>Apoidea</taxon>
        <taxon>Anthophila</taxon>
        <taxon>Apidae</taxon>
        <taxon>Melipona</taxon>
    </lineage>
</organism>
<dbReference type="EMBL" id="KQ435794">
    <property type="protein sequence ID" value="KOX73897.1"/>
    <property type="molecule type" value="Genomic_DNA"/>
</dbReference>
<evidence type="ECO:0000313" key="3">
    <source>
        <dbReference type="Proteomes" id="UP000053105"/>
    </source>
</evidence>
<feature type="compositionally biased region" description="Polar residues" evidence="1">
    <location>
        <begin position="189"/>
        <end position="201"/>
    </location>
</feature>
<dbReference type="AlphaFoldDB" id="A0A0M8ZZ63"/>
<sequence length="773" mass="89134">MQSVYDREIVSCSCNRAVHVPDSAFDTFKIDHARLSANFQSNLTIAESKWNSFECEQFLLSGGYRSSRNAAVETGYLKERIYICQEPDSLRSVGFSPALQQKQRKFSYKLALKIELWNVIRIRAQPWTELRKNLETYWTLNCTFIHVSTNSTAFSPKKRDKGSIKTTPRRFKQIHKNLFYPPQPRKPNKSNQSLNLLTHETSPSSSTNQFICQFTYNHVPIIQSIMIIQRKVSQNVALDWSFFTILVVQVSISLSIWKRRVKSGVKSGGLREKDSDLNENCKIKRDISYISKGQQVENPFVHASPARERLVLGADDCHKKSFNTHISISIKRAALNIRVSSQVKHPGKCSTHDKTKEKSEDLKKLHDMYPIHNYYIAIVINIRASNCTLLLLQQIHILLGRFWENSITLRYPGYAGECGNLEQHDRPFIRVFGFDVVSHSFDVSELVEAFQIQARLLPGDLRSKQIAQLSDCLISYKQQYAPHNHSYRLNSAAIEFEHRSHFGGDLLASGLINTHSMCKSSNTLVNCNICVSHRGVCIQIFGQWLDGNKMFLRTETEKVVAHFWNNGSRSWDRLGDKRFQTFQKPGWAKKRKEEEEEEEESGTIENEHQNRRYSRTNSFLKNLYIINELLKMVLAKVTHKREHASYISVAMKYLCFKEVDAIFSVSVRMVYLREVYRLIGILAATFRKLGYSLQSEMKVNHGIAIESIAPSRGSEQLLLFSEMNRTWVQVVQFLYTLAVSVRSERVFSTTEKLLISNTVSQFCTKFSHLRVNT</sequence>
<feature type="region of interest" description="Disordered" evidence="1">
    <location>
        <begin position="585"/>
        <end position="609"/>
    </location>
</feature>
<feature type="region of interest" description="Disordered" evidence="1">
    <location>
        <begin position="178"/>
        <end position="201"/>
    </location>
</feature>
<keyword evidence="3" id="KW-1185">Reference proteome</keyword>
<reference evidence="2 3" key="1">
    <citation type="submission" date="2015-07" db="EMBL/GenBank/DDBJ databases">
        <title>The genome of Melipona quadrifasciata.</title>
        <authorList>
            <person name="Pan H."/>
            <person name="Kapheim K."/>
        </authorList>
    </citation>
    <scope>NUCLEOTIDE SEQUENCE [LARGE SCALE GENOMIC DNA]</scope>
    <source>
        <strain evidence="2">0111107301</strain>
        <tissue evidence="2">Whole body</tissue>
    </source>
</reference>
<dbReference type="Proteomes" id="UP000053105">
    <property type="component" value="Unassembled WGS sequence"/>
</dbReference>
<evidence type="ECO:0000256" key="1">
    <source>
        <dbReference type="SAM" id="MobiDB-lite"/>
    </source>
</evidence>